<evidence type="ECO:0000313" key="5">
    <source>
        <dbReference type="EMBL" id="MCP2265908.1"/>
    </source>
</evidence>
<proteinExistence type="predicted"/>
<dbReference type="InterPro" id="IPR019282">
    <property type="entry name" value="Glycoamylase-like_cons_dom"/>
</dbReference>
<feature type="domain" description="DUF3131" evidence="4">
    <location>
        <begin position="58"/>
        <end position="204"/>
    </location>
</feature>
<evidence type="ECO:0000259" key="4">
    <source>
        <dbReference type="Pfam" id="PF11329"/>
    </source>
</evidence>
<organism evidence="5 6">
    <name type="scientific">Promicromonospora thailandica</name>
    <dbReference type="NCBI Taxonomy" id="765201"/>
    <lineage>
        <taxon>Bacteria</taxon>
        <taxon>Bacillati</taxon>
        <taxon>Actinomycetota</taxon>
        <taxon>Actinomycetes</taxon>
        <taxon>Micrococcales</taxon>
        <taxon>Promicromonosporaceae</taxon>
        <taxon>Promicromonospora</taxon>
    </lineage>
</organism>
<dbReference type="Pfam" id="PF10091">
    <property type="entry name" value="Glycoamylase"/>
    <property type="match status" value="1"/>
</dbReference>
<feature type="region of interest" description="Disordered" evidence="1">
    <location>
        <begin position="34"/>
        <end position="53"/>
    </location>
</feature>
<evidence type="ECO:0000259" key="3">
    <source>
        <dbReference type="Pfam" id="PF10091"/>
    </source>
</evidence>
<feature type="region of interest" description="Disordered" evidence="1">
    <location>
        <begin position="400"/>
        <end position="424"/>
    </location>
</feature>
<dbReference type="Gene3D" id="1.50.10.140">
    <property type="match status" value="1"/>
</dbReference>
<dbReference type="InterPro" id="IPR021478">
    <property type="entry name" value="DUF3131"/>
</dbReference>
<protein>
    <recommendedName>
        <fullName evidence="7">Glycoamylase-like domain-containing protein</fullName>
    </recommendedName>
</protein>
<keyword evidence="6" id="KW-1185">Reference proteome</keyword>
<dbReference type="Proteomes" id="UP001139493">
    <property type="component" value="Unassembled WGS sequence"/>
</dbReference>
<evidence type="ECO:0008006" key="7">
    <source>
        <dbReference type="Google" id="ProtNLM"/>
    </source>
</evidence>
<reference evidence="5" key="1">
    <citation type="submission" date="2022-06" db="EMBL/GenBank/DDBJ databases">
        <title>Genomic Encyclopedia of Archaeal and Bacterial Type Strains, Phase II (KMG-II): from individual species to whole genera.</title>
        <authorList>
            <person name="Goeker M."/>
        </authorList>
    </citation>
    <scope>NUCLEOTIDE SEQUENCE</scope>
    <source>
        <strain evidence="5">DSM 26652</strain>
    </source>
</reference>
<accession>A0A9X2JX76</accession>
<feature type="domain" description="Glycoamylase-like" evidence="3">
    <location>
        <begin position="311"/>
        <end position="493"/>
    </location>
</feature>
<feature type="signal peptide" evidence="2">
    <location>
        <begin position="1"/>
        <end position="32"/>
    </location>
</feature>
<dbReference type="AlphaFoldDB" id="A0A9X2JX76"/>
<dbReference type="EMBL" id="JAMTCS010000010">
    <property type="protein sequence ID" value="MCP2265908.1"/>
    <property type="molecule type" value="Genomic_DNA"/>
</dbReference>
<evidence type="ECO:0000313" key="6">
    <source>
        <dbReference type="Proteomes" id="UP001139493"/>
    </source>
</evidence>
<name>A0A9X2JX76_9MICO</name>
<sequence>MGHLGRHPRARRSAVAAAAVAALALTPLPASATGQEAAGQEAPGAASAGQDRRQLRTWAADTWRSFDALVVEETGLPDDNIGGDLDPGSRGGYTSPTNIGAYLWSTVVARDLGLIGAREAHRRLATTLGTVAGLEHHEPSGMFYNWYDPATGDKLLEFPTSGDPVKPFLSSVDNGWLATGLLLASRADPALADEADAVRERMDFGCFYDPAQNQIRGGFWDEDPQETAPVPGDYCAMGADVWYTGHHYGAFNTEPRIASYLGIAAGQIPAEHYFGTYRTFPDSCDWDWTETRPTGHWAEYLGVPVFEGALPYRGTRVVPTWGGSMFEALMVPLFVPEERWGPRSWGRNHPLYVRGQIEHGLHEAGYGYWGFSPSNDPAGGYREYGVDQLGLDGPGYTSDQERTTVDQPYEGCREGSPAPTEYGDGVVTPHASFLALRYAHGDAMANLRNIAADFDAYGPGGFYDAVAVRSGQVSQRYLALDQGMIMAALGNELAGDAVRRYVSRGALEREVRPLMRMEEFAVGRD</sequence>
<dbReference type="RefSeq" id="WP_253837341.1">
    <property type="nucleotide sequence ID" value="NZ_JAMTCS010000010.1"/>
</dbReference>
<dbReference type="Pfam" id="PF11329">
    <property type="entry name" value="DUF3131"/>
    <property type="match status" value="1"/>
</dbReference>
<evidence type="ECO:0000256" key="1">
    <source>
        <dbReference type="SAM" id="MobiDB-lite"/>
    </source>
</evidence>
<feature type="compositionally biased region" description="Low complexity" evidence="1">
    <location>
        <begin position="34"/>
        <end position="49"/>
    </location>
</feature>
<gene>
    <name evidence="5" type="ORF">APR03_003273</name>
</gene>
<evidence type="ECO:0000256" key="2">
    <source>
        <dbReference type="SAM" id="SignalP"/>
    </source>
</evidence>
<comment type="caution">
    <text evidence="5">The sequence shown here is derived from an EMBL/GenBank/DDBJ whole genome shotgun (WGS) entry which is preliminary data.</text>
</comment>
<keyword evidence="2" id="KW-0732">Signal</keyword>
<feature type="chain" id="PRO_5040827443" description="Glycoamylase-like domain-containing protein" evidence="2">
    <location>
        <begin position="33"/>
        <end position="525"/>
    </location>
</feature>